<comment type="caution">
    <text evidence="8">The sequence shown here is derived from an EMBL/GenBank/DDBJ whole genome shotgun (WGS) entry which is preliminary data.</text>
</comment>
<dbReference type="Proteomes" id="UP000316167">
    <property type="component" value="Unassembled WGS sequence"/>
</dbReference>
<name>A0A562SAP1_9BACT</name>
<dbReference type="SUPFAM" id="SSF48452">
    <property type="entry name" value="TPR-like"/>
    <property type="match status" value="1"/>
</dbReference>
<dbReference type="Pfam" id="PF07980">
    <property type="entry name" value="SusD_RagB"/>
    <property type="match status" value="1"/>
</dbReference>
<accession>A0A562SAP1</accession>
<evidence type="ECO:0000259" key="7">
    <source>
        <dbReference type="Pfam" id="PF14322"/>
    </source>
</evidence>
<evidence type="ECO:0000259" key="6">
    <source>
        <dbReference type="Pfam" id="PF07980"/>
    </source>
</evidence>
<evidence type="ECO:0000256" key="3">
    <source>
        <dbReference type="ARBA" id="ARBA00022729"/>
    </source>
</evidence>
<dbReference type="EMBL" id="VLLE01000008">
    <property type="protein sequence ID" value="TWI77934.1"/>
    <property type="molecule type" value="Genomic_DNA"/>
</dbReference>
<dbReference type="CDD" id="cd08977">
    <property type="entry name" value="SusD"/>
    <property type="match status" value="1"/>
</dbReference>
<gene>
    <name evidence="8" type="ORF">IQ13_4175</name>
</gene>
<dbReference type="InterPro" id="IPR033985">
    <property type="entry name" value="SusD-like_N"/>
</dbReference>
<evidence type="ECO:0000256" key="5">
    <source>
        <dbReference type="ARBA" id="ARBA00023237"/>
    </source>
</evidence>
<protein>
    <submittedName>
        <fullName evidence="8">Putative outer membrane starch-binding protein</fullName>
    </submittedName>
</protein>
<dbReference type="GO" id="GO:0009279">
    <property type="term" value="C:cell outer membrane"/>
    <property type="evidence" value="ECO:0007669"/>
    <property type="project" value="UniProtKB-SubCell"/>
</dbReference>
<reference evidence="8 9" key="1">
    <citation type="journal article" date="2015" name="Stand. Genomic Sci.">
        <title>Genomic Encyclopedia of Bacterial and Archaeal Type Strains, Phase III: the genomes of soil and plant-associated and newly described type strains.</title>
        <authorList>
            <person name="Whitman W.B."/>
            <person name="Woyke T."/>
            <person name="Klenk H.P."/>
            <person name="Zhou Y."/>
            <person name="Lilburn T.G."/>
            <person name="Beck B.J."/>
            <person name="De Vos P."/>
            <person name="Vandamme P."/>
            <person name="Eisen J.A."/>
            <person name="Garrity G."/>
            <person name="Hugenholtz P."/>
            <person name="Kyrpides N.C."/>
        </authorList>
    </citation>
    <scope>NUCLEOTIDE SEQUENCE [LARGE SCALE GENOMIC DNA]</scope>
    <source>
        <strain evidence="8 9">CGMCC 1.7271</strain>
    </source>
</reference>
<evidence type="ECO:0000256" key="1">
    <source>
        <dbReference type="ARBA" id="ARBA00004442"/>
    </source>
</evidence>
<sequence>MCTKQITKHIFSVRFIIMLQLICLFSCKKLIEVEPPVTQLETKQIFQNDQSAVAAVSGMYRQMLLTGSIITNGGITRFCGLSADELMNTTSPDADDEFRNNAIQVRNGSVSGSLWQMAYKNIYHANAVLEGLENAGITQSLKKQLQGEALVVRSLNYFYLIQLFGDVPLVLTTDYRLNQSISRTRISDIYVQLTTDLLRAKSLLVTTYPSAGRVRPNKFTAAALLARVYLYQKDWINAEKQASEIINSGVYVLPAELNNCFLSGSTETIWSLIQDRSNTSEGQLFIPAFSFLKPPFILTDTLFRSFEMNDLRKSKWLASTTINGLPVYYPLKYKKGADFSSTPPAPTEYYVVFRLAEQYLIRAEANVNLGNNAACQADINVIRQRAGLPVTMATSKNELLLAVEKERQLELFAEWGHRWLDLKRTDRANHVLSGIKTTNWQATDTLFPIPFDQIMLNSSLTQNAGY</sequence>
<evidence type="ECO:0000256" key="4">
    <source>
        <dbReference type="ARBA" id="ARBA00023136"/>
    </source>
</evidence>
<dbReference type="Gene3D" id="1.25.40.390">
    <property type="match status" value="1"/>
</dbReference>
<dbReference type="Pfam" id="PF14322">
    <property type="entry name" value="SusD-like_3"/>
    <property type="match status" value="1"/>
</dbReference>
<evidence type="ECO:0000256" key="2">
    <source>
        <dbReference type="ARBA" id="ARBA00006275"/>
    </source>
</evidence>
<keyword evidence="5" id="KW-0998">Cell outer membrane</keyword>
<feature type="domain" description="RagB/SusD" evidence="6">
    <location>
        <begin position="328"/>
        <end position="466"/>
    </location>
</feature>
<keyword evidence="4" id="KW-0472">Membrane</keyword>
<keyword evidence="9" id="KW-1185">Reference proteome</keyword>
<feature type="domain" description="SusD-like N-terminal" evidence="7">
    <location>
        <begin position="109"/>
        <end position="230"/>
    </location>
</feature>
<comment type="subcellular location">
    <subcellularLocation>
        <location evidence="1">Cell outer membrane</location>
    </subcellularLocation>
</comment>
<dbReference type="AlphaFoldDB" id="A0A562SAP1"/>
<comment type="similarity">
    <text evidence="2">Belongs to the SusD family.</text>
</comment>
<evidence type="ECO:0000313" key="9">
    <source>
        <dbReference type="Proteomes" id="UP000316167"/>
    </source>
</evidence>
<keyword evidence="3" id="KW-0732">Signal</keyword>
<evidence type="ECO:0000313" key="8">
    <source>
        <dbReference type="EMBL" id="TWI77934.1"/>
    </source>
</evidence>
<organism evidence="8 9">
    <name type="scientific">Lacibacter cauensis</name>
    <dbReference type="NCBI Taxonomy" id="510947"/>
    <lineage>
        <taxon>Bacteria</taxon>
        <taxon>Pseudomonadati</taxon>
        <taxon>Bacteroidota</taxon>
        <taxon>Chitinophagia</taxon>
        <taxon>Chitinophagales</taxon>
        <taxon>Chitinophagaceae</taxon>
        <taxon>Lacibacter</taxon>
    </lineage>
</organism>
<dbReference type="InterPro" id="IPR012944">
    <property type="entry name" value="SusD_RagB_dom"/>
</dbReference>
<proteinExistence type="inferred from homology"/>
<dbReference type="InterPro" id="IPR011990">
    <property type="entry name" value="TPR-like_helical_dom_sf"/>
</dbReference>